<dbReference type="AlphaFoldDB" id="A0A9X9A6P8"/>
<dbReference type="EMBL" id="SZOH01001514">
    <property type="protein sequence ID" value="TKJ00684.1"/>
    <property type="molecule type" value="Genomic_DNA"/>
</dbReference>
<dbReference type="Proteomes" id="UP000308444">
    <property type="component" value="Unassembled WGS sequence"/>
</dbReference>
<feature type="non-terminal residue" evidence="2">
    <location>
        <position position="1"/>
    </location>
</feature>
<organism evidence="2 3">
    <name type="scientific">Bacillus cereus</name>
    <dbReference type="NCBI Taxonomy" id="1396"/>
    <lineage>
        <taxon>Bacteria</taxon>
        <taxon>Bacillati</taxon>
        <taxon>Bacillota</taxon>
        <taxon>Bacilli</taxon>
        <taxon>Bacillales</taxon>
        <taxon>Bacillaceae</taxon>
        <taxon>Bacillus</taxon>
        <taxon>Bacillus cereus group</taxon>
    </lineage>
</organism>
<feature type="transmembrane region" description="Helical" evidence="1">
    <location>
        <begin position="41"/>
        <end position="69"/>
    </location>
</feature>
<sequence>ISYVDLLFIPNSLGLMVYIFSSAAGIKLFKKGTLQKKATLISLILCLSLIPFFGIYFFVPLIVVILYFMNINYMRKSASINQNY</sequence>
<keyword evidence="1" id="KW-0472">Membrane</keyword>
<keyword evidence="1" id="KW-0812">Transmembrane</keyword>
<feature type="transmembrane region" description="Helical" evidence="1">
    <location>
        <begin position="6"/>
        <end position="29"/>
    </location>
</feature>
<gene>
    <name evidence="2" type="ORF">FC695_20980</name>
</gene>
<reference evidence="2 3" key="1">
    <citation type="journal article" date="2019" name="Environ. Microbiol.">
        <title>An active ?-lactamase is a part of an orchestrated cell wall stress resistance network of Bacillus subtilis and related rhizosphere species.</title>
        <authorList>
            <person name="Bucher T."/>
            <person name="Keren-Paz A."/>
            <person name="Hausser J."/>
            <person name="Olender T."/>
            <person name="Cytryn E."/>
            <person name="Kolodkin-Gal I."/>
        </authorList>
    </citation>
    <scope>NUCLEOTIDE SEQUENCE [LARGE SCALE GENOMIC DNA]</scope>
    <source>
        <strain evidence="2 3">I32</strain>
    </source>
</reference>
<accession>A0A9X9A6P8</accession>
<comment type="caution">
    <text evidence="2">The sequence shown here is derived from an EMBL/GenBank/DDBJ whole genome shotgun (WGS) entry which is preliminary data.</text>
</comment>
<proteinExistence type="predicted"/>
<name>A0A9X9A6P8_BACCE</name>
<evidence type="ECO:0000313" key="3">
    <source>
        <dbReference type="Proteomes" id="UP000308444"/>
    </source>
</evidence>
<evidence type="ECO:0000313" key="2">
    <source>
        <dbReference type="EMBL" id="TKJ00684.1"/>
    </source>
</evidence>
<protein>
    <submittedName>
        <fullName evidence="2">Amino acid permease</fullName>
    </submittedName>
</protein>
<keyword evidence="1" id="KW-1133">Transmembrane helix</keyword>
<evidence type="ECO:0000256" key="1">
    <source>
        <dbReference type="SAM" id="Phobius"/>
    </source>
</evidence>